<evidence type="ECO:0000256" key="3">
    <source>
        <dbReference type="ARBA" id="ARBA00022448"/>
    </source>
</evidence>
<dbReference type="OrthoDB" id="369870at2"/>
<dbReference type="Pfam" id="PF00892">
    <property type="entry name" value="EamA"/>
    <property type="match status" value="1"/>
</dbReference>
<evidence type="ECO:0000256" key="8">
    <source>
        <dbReference type="SAM" id="MobiDB-lite"/>
    </source>
</evidence>
<feature type="compositionally biased region" description="Polar residues" evidence="8">
    <location>
        <begin position="348"/>
        <end position="357"/>
    </location>
</feature>
<dbReference type="SUPFAM" id="SSF103481">
    <property type="entry name" value="Multidrug resistance efflux transporter EmrE"/>
    <property type="match status" value="2"/>
</dbReference>
<feature type="transmembrane region" description="Helical" evidence="9">
    <location>
        <begin position="217"/>
        <end position="237"/>
    </location>
</feature>
<protein>
    <submittedName>
        <fullName evidence="11">Putative DMT superfamily transporter inner membrane protein</fullName>
    </submittedName>
</protein>
<keyword evidence="6 9" id="KW-1133">Transmembrane helix</keyword>
<feature type="compositionally biased region" description="Low complexity" evidence="8">
    <location>
        <begin position="334"/>
        <end position="344"/>
    </location>
</feature>
<evidence type="ECO:0000256" key="4">
    <source>
        <dbReference type="ARBA" id="ARBA00022475"/>
    </source>
</evidence>
<feature type="transmembrane region" description="Helical" evidence="9">
    <location>
        <begin position="142"/>
        <end position="159"/>
    </location>
</feature>
<comment type="subcellular location">
    <subcellularLocation>
        <location evidence="1">Cell membrane</location>
        <topology evidence="1">Multi-pass membrane protein</topology>
    </subcellularLocation>
</comment>
<evidence type="ECO:0000256" key="1">
    <source>
        <dbReference type="ARBA" id="ARBA00004651"/>
    </source>
</evidence>
<feature type="transmembrane region" description="Helical" evidence="9">
    <location>
        <begin position="188"/>
        <end position="205"/>
    </location>
</feature>
<evidence type="ECO:0000259" key="10">
    <source>
        <dbReference type="Pfam" id="PF00892"/>
    </source>
</evidence>
<feature type="transmembrane region" description="Helical" evidence="9">
    <location>
        <begin position="282"/>
        <end position="299"/>
    </location>
</feature>
<proteinExistence type="inferred from homology"/>
<gene>
    <name evidence="11" type="ORF">AHOG_02585</name>
</gene>
<keyword evidence="12" id="KW-1185">Reference proteome</keyword>
<keyword evidence="7 9" id="KW-0472">Membrane</keyword>
<dbReference type="KEGG" id="ahg:AHOG_02585"/>
<keyword evidence="4" id="KW-1003">Cell membrane</keyword>
<dbReference type="EMBL" id="CP022521">
    <property type="protein sequence ID" value="ASO18181.1"/>
    <property type="molecule type" value="Genomic_DNA"/>
</dbReference>
<accession>A0A221VY68</accession>
<name>A0A221VY68_9PSEU</name>
<evidence type="ECO:0000256" key="9">
    <source>
        <dbReference type="SAM" id="Phobius"/>
    </source>
</evidence>
<dbReference type="Proteomes" id="UP000204221">
    <property type="component" value="Chromosome"/>
</dbReference>
<feature type="transmembrane region" description="Helical" evidence="9">
    <location>
        <begin position="166"/>
        <end position="182"/>
    </location>
</feature>
<evidence type="ECO:0000256" key="7">
    <source>
        <dbReference type="ARBA" id="ARBA00023136"/>
    </source>
</evidence>
<dbReference type="InterPro" id="IPR037185">
    <property type="entry name" value="EmrE-like"/>
</dbReference>
<feature type="transmembrane region" description="Helical" evidence="9">
    <location>
        <begin position="249"/>
        <end position="270"/>
    </location>
</feature>
<dbReference type="NCBIfam" id="TIGR00688">
    <property type="entry name" value="rarD"/>
    <property type="match status" value="1"/>
</dbReference>
<feature type="region of interest" description="Disordered" evidence="8">
    <location>
        <begin position="334"/>
        <end position="357"/>
    </location>
</feature>
<sequence length="357" mass="38379">MQSGWRYPADSNARNVSYVRRRLADVPATTPETGPASDRTNTGPSRRRGLAAGVAAYVLWGATPGFWALVDQAGAVEILAHRLAWTLVLMALVCLLLGRLSALRGLGPRRWALIAVAAILIAVNWGVYIYAVLTERVIEVSLGYYINPLLSVLLGVMVLGERLRRMQWIALGVAVVAVLVVTLDYGRLPVIALVVASSFAVYGLLKKTVPLDSLNSLTAESMVLAPFAVAYLVWLQVTGAATFLVDGPLHSALLVAAGPVTALPLLLFGFAAQRIPLTVMGMLQYLAPTLQLLWAVLIAHEPMPVSRWIGFALVWLALAVFSIDAMRTARRAGAPTPDAATAARRQTESTVSRPDQL</sequence>
<feature type="transmembrane region" description="Helical" evidence="9">
    <location>
        <begin position="305"/>
        <end position="323"/>
    </location>
</feature>
<keyword evidence="5 9" id="KW-0812">Transmembrane</keyword>
<feature type="region of interest" description="Disordered" evidence="8">
    <location>
        <begin position="28"/>
        <end position="47"/>
    </location>
</feature>
<organism evidence="11 12">
    <name type="scientific">Actinoalloteichus hoggarensis</name>
    <dbReference type="NCBI Taxonomy" id="1470176"/>
    <lineage>
        <taxon>Bacteria</taxon>
        <taxon>Bacillati</taxon>
        <taxon>Actinomycetota</taxon>
        <taxon>Actinomycetes</taxon>
        <taxon>Pseudonocardiales</taxon>
        <taxon>Pseudonocardiaceae</taxon>
        <taxon>Actinoalloteichus</taxon>
    </lineage>
</organism>
<feature type="transmembrane region" description="Helical" evidence="9">
    <location>
        <begin position="49"/>
        <end position="70"/>
    </location>
</feature>
<evidence type="ECO:0000256" key="2">
    <source>
        <dbReference type="ARBA" id="ARBA00007362"/>
    </source>
</evidence>
<comment type="similarity">
    <text evidence="2">Belongs to the EamA transporter family.</text>
</comment>
<dbReference type="AlphaFoldDB" id="A0A221VY68"/>
<evidence type="ECO:0000256" key="5">
    <source>
        <dbReference type="ARBA" id="ARBA00022692"/>
    </source>
</evidence>
<evidence type="ECO:0000256" key="6">
    <source>
        <dbReference type="ARBA" id="ARBA00022989"/>
    </source>
</evidence>
<keyword evidence="3" id="KW-0813">Transport</keyword>
<dbReference type="InterPro" id="IPR000620">
    <property type="entry name" value="EamA_dom"/>
</dbReference>
<feature type="domain" description="EamA" evidence="10">
    <location>
        <begin position="49"/>
        <end position="182"/>
    </location>
</feature>
<dbReference type="PANTHER" id="PTHR22911:SF137">
    <property type="entry name" value="SOLUTE CARRIER FAMILY 35 MEMBER G2-RELATED"/>
    <property type="match status" value="1"/>
</dbReference>
<dbReference type="PANTHER" id="PTHR22911">
    <property type="entry name" value="ACYL-MALONYL CONDENSING ENZYME-RELATED"/>
    <property type="match status" value="1"/>
</dbReference>
<evidence type="ECO:0000313" key="11">
    <source>
        <dbReference type="EMBL" id="ASO18181.1"/>
    </source>
</evidence>
<dbReference type="InterPro" id="IPR004626">
    <property type="entry name" value="RarD"/>
</dbReference>
<evidence type="ECO:0000313" key="12">
    <source>
        <dbReference type="Proteomes" id="UP000204221"/>
    </source>
</evidence>
<feature type="transmembrane region" description="Helical" evidence="9">
    <location>
        <begin position="112"/>
        <end position="130"/>
    </location>
</feature>
<dbReference type="GO" id="GO:0005886">
    <property type="term" value="C:plasma membrane"/>
    <property type="evidence" value="ECO:0007669"/>
    <property type="project" value="UniProtKB-SubCell"/>
</dbReference>
<reference evidence="11 12" key="1">
    <citation type="submission" date="2017-07" db="EMBL/GenBank/DDBJ databases">
        <title>Complete genome sequence of Actinoalloteichus hoggarensis DSM 45943, type strain of Actinoalloteichus hoggarensis.</title>
        <authorList>
            <person name="Ruckert C."/>
            <person name="Nouioui I."/>
            <person name="Willmese J."/>
            <person name="van Wezel G."/>
            <person name="Klenk H.-P."/>
            <person name="Kalinowski J."/>
            <person name="Zotchev S.B."/>
        </authorList>
    </citation>
    <scope>NUCLEOTIDE SEQUENCE [LARGE SCALE GENOMIC DNA]</scope>
    <source>
        <strain evidence="11 12">DSM 45943</strain>
    </source>
</reference>
<feature type="transmembrane region" description="Helical" evidence="9">
    <location>
        <begin position="82"/>
        <end position="100"/>
    </location>
</feature>